<evidence type="ECO:0000313" key="2">
    <source>
        <dbReference type="EMBL" id="QDU97526.1"/>
    </source>
</evidence>
<name>A0A518E0A2_9BACT</name>
<dbReference type="EMBL" id="CP036433">
    <property type="protein sequence ID" value="QDU97526.1"/>
    <property type="molecule type" value="Genomic_DNA"/>
</dbReference>
<protein>
    <submittedName>
        <fullName evidence="2">Uncharacterized protein</fullName>
    </submittedName>
</protein>
<feature type="chain" id="PRO_5022091840" evidence="1">
    <location>
        <begin position="19"/>
        <end position="137"/>
    </location>
</feature>
<reference evidence="2 3" key="1">
    <citation type="submission" date="2019-02" db="EMBL/GenBank/DDBJ databases">
        <title>Deep-cultivation of Planctomycetes and their phenomic and genomic characterization uncovers novel biology.</title>
        <authorList>
            <person name="Wiegand S."/>
            <person name="Jogler M."/>
            <person name="Boedeker C."/>
            <person name="Pinto D."/>
            <person name="Vollmers J."/>
            <person name="Rivas-Marin E."/>
            <person name="Kohn T."/>
            <person name="Peeters S.H."/>
            <person name="Heuer A."/>
            <person name="Rast P."/>
            <person name="Oberbeckmann S."/>
            <person name="Bunk B."/>
            <person name="Jeske O."/>
            <person name="Meyerdierks A."/>
            <person name="Storesund J.E."/>
            <person name="Kallscheuer N."/>
            <person name="Luecker S."/>
            <person name="Lage O.M."/>
            <person name="Pohl T."/>
            <person name="Merkel B.J."/>
            <person name="Hornburger P."/>
            <person name="Mueller R.-W."/>
            <person name="Bruemmer F."/>
            <person name="Labrenz M."/>
            <person name="Spormann A.M."/>
            <person name="Op den Camp H."/>
            <person name="Overmann J."/>
            <person name="Amann R."/>
            <person name="Jetten M.S.M."/>
            <person name="Mascher T."/>
            <person name="Medema M.H."/>
            <person name="Devos D.P."/>
            <person name="Kaster A.-K."/>
            <person name="Ovreas L."/>
            <person name="Rohde M."/>
            <person name="Galperin M.Y."/>
            <person name="Jogler C."/>
        </authorList>
    </citation>
    <scope>NUCLEOTIDE SEQUENCE [LARGE SCALE GENOMIC DNA]</scope>
    <source>
        <strain evidence="2 3">Pla85_3_4</strain>
    </source>
</reference>
<proteinExistence type="predicted"/>
<keyword evidence="1" id="KW-0732">Signal</keyword>
<dbReference type="Proteomes" id="UP000317648">
    <property type="component" value="Chromosome"/>
</dbReference>
<dbReference type="AlphaFoldDB" id="A0A518E0A2"/>
<organism evidence="2 3">
    <name type="scientific">Lignipirellula cremea</name>
    <dbReference type="NCBI Taxonomy" id="2528010"/>
    <lineage>
        <taxon>Bacteria</taxon>
        <taxon>Pseudomonadati</taxon>
        <taxon>Planctomycetota</taxon>
        <taxon>Planctomycetia</taxon>
        <taxon>Pirellulales</taxon>
        <taxon>Pirellulaceae</taxon>
        <taxon>Lignipirellula</taxon>
    </lineage>
</organism>
<evidence type="ECO:0000256" key="1">
    <source>
        <dbReference type="SAM" id="SignalP"/>
    </source>
</evidence>
<dbReference type="KEGG" id="lcre:Pla8534_53740"/>
<sequence precursor="true">MNICVAVLATLALSSPFAGEPQTAPTNNLQTVRLDSLRAGDRLSVTTTEGVLLIEMVRPEEGEVRLATSELATPVRAYINGATRGPQPELFIMMGVMKQGLRLEIVETATGGPGSFDRRRLTAPIVSIRIEPRDRAA</sequence>
<evidence type="ECO:0000313" key="3">
    <source>
        <dbReference type="Proteomes" id="UP000317648"/>
    </source>
</evidence>
<accession>A0A518E0A2</accession>
<dbReference type="RefSeq" id="WP_145056294.1">
    <property type="nucleotide sequence ID" value="NZ_CP036433.1"/>
</dbReference>
<gene>
    <name evidence="2" type="ORF">Pla8534_53740</name>
</gene>
<feature type="signal peptide" evidence="1">
    <location>
        <begin position="1"/>
        <end position="18"/>
    </location>
</feature>
<keyword evidence="3" id="KW-1185">Reference proteome</keyword>